<reference evidence="2" key="2">
    <citation type="submission" date="2017-06" db="EMBL/GenBank/DDBJ databases">
        <title>WGS assembly of Brachypodium distachyon.</title>
        <authorList>
            <consortium name="The International Brachypodium Initiative"/>
            <person name="Lucas S."/>
            <person name="Harmon-Smith M."/>
            <person name="Lail K."/>
            <person name="Tice H."/>
            <person name="Grimwood J."/>
            <person name="Bruce D."/>
            <person name="Barry K."/>
            <person name="Shu S."/>
            <person name="Lindquist E."/>
            <person name="Wang M."/>
            <person name="Pitluck S."/>
            <person name="Vogel J.P."/>
            <person name="Garvin D.F."/>
            <person name="Mockler T.C."/>
            <person name="Schmutz J."/>
            <person name="Rokhsar D."/>
            <person name="Bevan M.W."/>
        </authorList>
    </citation>
    <scope>NUCLEOTIDE SEQUENCE</scope>
    <source>
        <strain evidence="2">Bd21</strain>
    </source>
</reference>
<dbReference type="AlphaFoldDB" id="A0A2K2DM88"/>
<keyword evidence="4" id="KW-1185">Reference proteome</keyword>
<feature type="compositionally biased region" description="Low complexity" evidence="1">
    <location>
        <begin position="1"/>
        <end position="15"/>
    </location>
</feature>
<accession>A0A2K2DM88</accession>
<dbReference type="Gramene" id="PNT75396">
    <property type="protein sequence ID" value="PNT75396"/>
    <property type="gene ID" value="BRADI_1g31614v3"/>
</dbReference>
<name>A0A2K2DM88_BRADI</name>
<evidence type="ECO:0000256" key="1">
    <source>
        <dbReference type="SAM" id="MobiDB-lite"/>
    </source>
</evidence>
<dbReference type="Proteomes" id="UP000008810">
    <property type="component" value="Chromosome 1"/>
</dbReference>
<dbReference type="InParanoid" id="A0A2K2DM88"/>
<evidence type="ECO:0000313" key="4">
    <source>
        <dbReference type="Proteomes" id="UP000008810"/>
    </source>
</evidence>
<reference evidence="2 3" key="1">
    <citation type="journal article" date="2010" name="Nature">
        <title>Genome sequencing and analysis of the model grass Brachypodium distachyon.</title>
        <authorList>
            <consortium name="International Brachypodium Initiative"/>
        </authorList>
    </citation>
    <scope>NUCLEOTIDE SEQUENCE [LARGE SCALE GENOMIC DNA]</scope>
    <source>
        <strain evidence="2 3">Bd21</strain>
    </source>
</reference>
<feature type="region of interest" description="Disordered" evidence="1">
    <location>
        <begin position="1"/>
        <end position="67"/>
    </location>
</feature>
<proteinExistence type="predicted"/>
<protein>
    <submittedName>
        <fullName evidence="2 3">Uncharacterized protein</fullName>
    </submittedName>
</protein>
<organism evidence="2">
    <name type="scientific">Brachypodium distachyon</name>
    <name type="common">Purple false brome</name>
    <name type="synonym">Trachynia distachya</name>
    <dbReference type="NCBI Taxonomy" id="15368"/>
    <lineage>
        <taxon>Eukaryota</taxon>
        <taxon>Viridiplantae</taxon>
        <taxon>Streptophyta</taxon>
        <taxon>Embryophyta</taxon>
        <taxon>Tracheophyta</taxon>
        <taxon>Spermatophyta</taxon>
        <taxon>Magnoliopsida</taxon>
        <taxon>Liliopsida</taxon>
        <taxon>Poales</taxon>
        <taxon>Poaceae</taxon>
        <taxon>BOP clade</taxon>
        <taxon>Pooideae</taxon>
        <taxon>Stipodae</taxon>
        <taxon>Brachypodieae</taxon>
        <taxon>Brachypodium</taxon>
    </lineage>
</organism>
<dbReference type="EMBL" id="CM000880">
    <property type="protein sequence ID" value="PNT75396.1"/>
    <property type="molecule type" value="Genomic_DNA"/>
</dbReference>
<reference evidence="3" key="3">
    <citation type="submission" date="2018-08" db="UniProtKB">
        <authorList>
            <consortium name="EnsemblPlants"/>
        </authorList>
    </citation>
    <scope>IDENTIFICATION</scope>
    <source>
        <strain evidence="3">cv. Bd21</strain>
    </source>
</reference>
<dbReference type="EnsemblPlants" id="PNT75396">
    <property type="protein sequence ID" value="PNT75396"/>
    <property type="gene ID" value="BRADI_1g31614v3"/>
</dbReference>
<evidence type="ECO:0000313" key="3">
    <source>
        <dbReference type="EnsemblPlants" id="PNT75396"/>
    </source>
</evidence>
<evidence type="ECO:0000313" key="2">
    <source>
        <dbReference type="EMBL" id="PNT75396.1"/>
    </source>
</evidence>
<gene>
    <name evidence="2" type="ORF">BRADI_1g31614v3</name>
</gene>
<sequence>MELATGAPAGGDPPAVDQPRAAQEVPPAVDQPGRPGPPREGGGCSGGAFSGTPDKPRPKGAGKPVGR</sequence>
<feature type="compositionally biased region" description="Gly residues" evidence="1">
    <location>
        <begin position="39"/>
        <end position="49"/>
    </location>
</feature>